<name>A0ABP7S2U6_9PSEU</name>
<dbReference type="EMBL" id="BAABAL010000008">
    <property type="protein sequence ID" value="GAA4005926.1"/>
    <property type="molecule type" value="Genomic_DNA"/>
</dbReference>
<reference evidence="3" key="1">
    <citation type="journal article" date="2019" name="Int. J. Syst. Evol. Microbiol.">
        <title>The Global Catalogue of Microorganisms (GCM) 10K type strain sequencing project: providing services to taxonomists for standard genome sequencing and annotation.</title>
        <authorList>
            <consortium name="The Broad Institute Genomics Platform"/>
            <consortium name="The Broad Institute Genome Sequencing Center for Infectious Disease"/>
            <person name="Wu L."/>
            <person name="Ma J."/>
        </authorList>
    </citation>
    <scope>NUCLEOTIDE SEQUENCE [LARGE SCALE GENOMIC DNA]</scope>
    <source>
        <strain evidence="3">JCM 17342</strain>
    </source>
</reference>
<evidence type="ECO:0000313" key="2">
    <source>
        <dbReference type="EMBL" id="GAA4005926.1"/>
    </source>
</evidence>
<sequence>MIPRHAQPGLRAGTAPLRARTGPRRGGAGLSGTRWGHRAREGHRPCSRRPLGRVILAPRPRGCVARFGSGAFTKGDRTITRPSHKGVDNAMVERQIKFTNVMTFLSEAPKADKAVLLRYLALKVVRTSWVPYGGSRLALIRGVFT</sequence>
<protein>
    <submittedName>
        <fullName evidence="2">Uncharacterized protein</fullName>
    </submittedName>
</protein>
<comment type="caution">
    <text evidence="2">The sequence shown here is derived from an EMBL/GenBank/DDBJ whole genome shotgun (WGS) entry which is preliminary data.</text>
</comment>
<evidence type="ECO:0000256" key="1">
    <source>
        <dbReference type="SAM" id="MobiDB-lite"/>
    </source>
</evidence>
<gene>
    <name evidence="2" type="ORF">GCM10022247_29530</name>
</gene>
<feature type="region of interest" description="Disordered" evidence="1">
    <location>
        <begin position="1"/>
        <end position="46"/>
    </location>
</feature>
<evidence type="ECO:0000313" key="3">
    <source>
        <dbReference type="Proteomes" id="UP001501747"/>
    </source>
</evidence>
<proteinExistence type="predicted"/>
<accession>A0ABP7S2U6</accession>
<organism evidence="2 3">
    <name type="scientific">Allokutzneria multivorans</name>
    <dbReference type="NCBI Taxonomy" id="1142134"/>
    <lineage>
        <taxon>Bacteria</taxon>
        <taxon>Bacillati</taxon>
        <taxon>Actinomycetota</taxon>
        <taxon>Actinomycetes</taxon>
        <taxon>Pseudonocardiales</taxon>
        <taxon>Pseudonocardiaceae</taxon>
        <taxon>Allokutzneria</taxon>
    </lineage>
</organism>
<dbReference type="Proteomes" id="UP001501747">
    <property type="component" value="Unassembled WGS sequence"/>
</dbReference>
<keyword evidence="3" id="KW-1185">Reference proteome</keyword>